<feature type="repeat" description="PPR" evidence="3">
    <location>
        <begin position="223"/>
        <end position="257"/>
    </location>
</feature>
<sequence>MAVYIRRLHSPIFSKTKPFLLQNHITIPRLYDFRTLSASPPRHSNPNPNPRTRSLTPLEKQFETWVSRLSPGFTSADVDAALREQSDPDLALDVFRWTALQPGYRHSPSTYHTMLHISVSSRRLSTAESLISDVLSGACPPDLPLLNSAIRFCCSHRRLFSRAFDLYRLMLRPSAACRPSLETFSLLLGVLLNRFGKPPICYIYLRSVRSLVRQMKTAGIIPDTYTLNLIIKAYAICLDMDEAMRVFREMELYECEPNEYTYGYITKGFCEKGLVDRGFGSFTEMRDKGFVPTSSVYMALICSLAMEERFDESIRVLFDMLENSLRPDVLTYRTVLEGMCRGGRTEEAFKLLEELGSNTRVAFLLRLSCPFAKAQQKRSKKATKVQQKE</sequence>
<name>A0AAV7HKW5_DENCH</name>
<comment type="caution">
    <text evidence="4">The sequence shown here is derived from an EMBL/GenBank/DDBJ whole genome shotgun (WGS) entry which is preliminary data.</text>
</comment>
<dbReference type="InterPro" id="IPR002885">
    <property type="entry name" value="PPR_rpt"/>
</dbReference>
<dbReference type="Gene3D" id="1.25.40.10">
    <property type="entry name" value="Tetratricopeptide repeat domain"/>
    <property type="match status" value="3"/>
</dbReference>
<protein>
    <recommendedName>
        <fullName evidence="6">Pentatricopeptide repeat-containing protein</fullName>
    </recommendedName>
</protein>
<keyword evidence="5" id="KW-1185">Reference proteome</keyword>
<keyword evidence="2" id="KW-0677">Repeat</keyword>
<dbReference type="NCBIfam" id="TIGR00756">
    <property type="entry name" value="PPR"/>
    <property type="match status" value="3"/>
</dbReference>
<evidence type="ECO:0000256" key="1">
    <source>
        <dbReference type="ARBA" id="ARBA00007626"/>
    </source>
</evidence>
<evidence type="ECO:0000256" key="2">
    <source>
        <dbReference type="ARBA" id="ARBA00022737"/>
    </source>
</evidence>
<comment type="similarity">
    <text evidence="1">Belongs to the PPR family. P subfamily.</text>
</comment>
<proteinExistence type="inferred from homology"/>
<dbReference type="PANTHER" id="PTHR47938">
    <property type="entry name" value="RESPIRATORY COMPLEX I CHAPERONE (CIA84), PUTATIVE (AFU_ORTHOLOGUE AFUA_2G06020)-RELATED"/>
    <property type="match status" value="1"/>
</dbReference>
<dbReference type="AlphaFoldDB" id="A0AAV7HKW5"/>
<gene>
    <name evidence="4" type="ORF">IEQ34_001995</name>
</gene>
<evidence type="ECO:0008006" key="6">
    <source>
        <dbReference type="Google" id="ProtNLM"/>
    </source>
</evidence>
<dbReference type="Pfam" id="PF12854">
    <property type="entry name" value="PPR_1"/>
    <property type="match status" value="1"/>
</dbReference>
<feature type="repeat" description="PPR" evidence="3">
    <location>
        <begin position="328"/>
        <end position="362"/>
    </location>
</feature>
<feature type="repeat" description="PPR" evidence="3">
    <location>
        <begin position="293"/>
        <end position="327"/>
    </location>
</feature>
<evidence type="ECO:0000313" key="4">
    <source>
        <dbReference type="EMBL" id="KAH0468763.1"/>
    </source>
</evidence>
<organism evidence="4 5">
    <name type="scientific">Dendrobium chrysotoxum</name>
    <name type="common">Orchid</name>
    <dbReference type="NCBI Taxonomy" id="161865"/>
    <lineage>
        <taxon>Eukaryota</taxon>
        <taxon>Viridiplantae</taxon>
        <taxon>Streptophyta</taxon>
        <taxon>Embryophyta</taxon>
        <taxon>Tracheophyta</taxon>
        <taxon>Spermatophyta</taxon>
        <taxon>Magnoliopsida</taxon>
        <taxon>Liliopsida</taxon>
        <taxon>Asparagales</taxon>
        <taxon>Orchidaceae</taxon>
        <taxon>Epidendroideae</taxon>
        <taxon>Malaxideae</taxon>
        <taxon>Dendrobiinae</taxon>
        <taxon>Dendrobium</taxon>
    </lineage>
</organism>
<dbReference type="InterPro" id="IPR011990">
    <property type="entry name" value="TPR-like_helical_dom_sf"/>
</dbReference>
<evidence type="ECO:0000256" key="3">
    <source>
        <dbReference type="PROSITE-ProRule" id="PRU00708"/>
    </source>
</evidence>
<dbReference type="GO" id="GO:0003729">
    <property type="term" value="F:mRNA binding"/>
    <property type="evidence" value="ECO:0007669"/>
    <property type="project" value="TreeGrafter"/>
</dbReference>
<dbReference type="Proteomes" id="UP000775213">
    <property type="component" value="Unassembled WGS sequence"/>
</dbReference>
<dbReference type="PANTHER" id="PTHR47938:SF2">
    <property type="entry name" value="OS06G0184866 PROTEIN"/>
    <property type="match status" value="1"/>
</dbReference>
<reference evidence="4 5" key="1">
    <citation type="journal article" date="2021" name="Hortic Res">
        <title>Chromosome-scale assembly of the Dendrobium chrysotoxum genome enhances the understanding of orchid evolution.</title>
        <authorList>
            <person name="Zhang Y."/>
            <person name="Zhang G.Q."/>
            <person name="Zhang D."/>
            <person name="Liu X.D."/>
            <person name="Xu X.Y."/>
            <person name="Sun W.H."/>
            <person name="Yu X."/>
            <person name="Zhu X."/>
            <person name="Wang Z.W."/>
            <person name="Zhao X."/>
            <person name="Zhong W.Y."/>
            <person name="Chen H."/>
            <person name="Yin W.L."/>
            <person name="Huang T."/>
            <person name="Niu S.C."/>
            <person name="Liu Z.J."/>
        </authorList>
    </citation>
    <scope>NUCLEOTIDE SEQUENCE [LARGE SCALE GENOMIC DNA]</scope>
    <source>
        <strain evidence="4">Lindl</strain>
    </source>
</reference>
<dbReference type="EMBL" id="JAGFBR010000003">
    <property type="protein sequence ID" value="KAH0468763.1"/>
    <property type="molecule type" value="Genomic_DNA"/>
</dbReference>
<evidence type="ECO:0000313" key="5">
    <source>
        <dbReference type="Proteomes" id="UP000775213"/>
    </source>
</evidence>
<dbReference type="Pfam" id="PF01535">
    <property type="entry name" value="PPR"/>
    <property type="match status" value="1"/>
</dbReference>
<feature type="repeat" description="PPR" evidence="3">
    <location>
        <begin position="258"/>
        <end position="292"/>
    </location>
</feature>
<dbReference type="PROSITE" id="PS51375">
    <property type="entry name" value="PPR"/>
    <property type="match status" value="4"/>
</dbReference>
<accession>A0AAV7HKW5</accession>
<dbReference type="Pfam" id="PF13041">
    <property type="entry name" value="PPR_2"/>
    <property type="match status" value="1"/>
</dbReference>